<sequence>MMEDHLYYKDFHEPIIYKDNVEGKSDAQWELLNWKTVVMIRKYIDKTLFEHISTYTNAYELWTKLESMIQMKTPRNKANLVRQLVKLEYKDQKSWDTLVVTLSNSVPEEKLTMDTVSDSLLGEEARRIERGRSKSRSKITCYYCRRMGHKKMERRSFKRDQKADNVKPDQISPTKKQEENSITVIVSKEDLLYLVDEVSSHSYRSDDFGTVQMGSQDRSKIVGIGDIILTIRTRCKLILKTVRHVPAMRLNLISARKLDDVGLVNYLGEGKWKLTKGSLIMTRGKKEGSLYVIQDKLCKGEVNITTEDVEIWHKRLGHISEKGFHILARKQLLPNVKGKPLDPCGHCLAGK</sequence>
<dbReference type="Pfam" id="PF14223">
    <property type="entry name" value="Retrotran_gag_2"/>
    <property type="match status" value="1"/>
</dbReference>
<evidence type="ECO:0000256" key="1">
    <source>
        <dbReference type="SAM" id="MobiDB-lite"/>
    </source>
</evidence>
<evidence type="ECO:0000313" key="5">
    <source>
        <dbReference type="Proteomes" id="UP000436088"/>
    </source>
</evidence>
<evidence type="ECO:0000259" key="2">
    <source>
        <dbReference type="Pfam" id="PF13976"/>
    </source>
</evidence>
<dbReference type="PANTHER" id="PTHR47592:SF27">
    <property type="entry name" value="OS08G0421700 PROTEIN"/>
    <property type="match status" value="1"/>
</dbReference>
<dbReference type="Pfam" id="PF22936">
    <property type="entry name" value="Pol_BBD"/>
    <property type="match status" value="1"/>
</dbReference>
<dbReference type="Pfam" id="PF13976">
    <property type="entry name" value="gag_pre-integrs"/>
    <property type="match status" value="1"/>
</dbReference>
<name>A0A6A2ZAT0_HIBSY</name>
<organism evidence="4 5">
    <name type="scientific">Hibiscus syriacus</name>
    <name type="common">Rose of Sharon</name>
    <dbReference type="NCBI Taxonomy" id="106335"/>
    <lineage>
        <taxon>Eukaryota</taxon>
        <taxon>Viridiplantae</taxon>
        <taxon>Streptophyta</taxon>
        <taxon>Embryophyta</taxon>
        <taxon>Tracheophyta</taxon>
        <taxon>Spermatophyta</taxon>
        <taxon>Magnoliopsida</taxon>
        <taxon>eudicotyledons</taxon>
        <taxon>Gunneridae</taxon>
        <taxon>Pentapetalae</taxon>
        <taxon>rosids</taxon>
        <taxon>malvids</taxon>
        <taxon>Malvales</taxon>
        <taxon>Malvaceae</taxon>
        <taxon>Malvoideae</taxon>
        <taxon>Hibiscus</taxon>
    </lineage>
</organism>
<dbReference type="AlphaFoldDB" id="A0A6A2ZAT0"/>
<feature type="domain" description="GAG-pre-integrase" evidence="2">
    <location>
        <begin position="291"/>
        <end position="351"/>
    </location>
</feature>
<evidence type="ECO:0000259" key="3">
    <source>
        <dbReference type="Pfam" id="PF22936"/>
    </source>
</evidence>
<dbReference type="Proteomes" id="UP000436088">
    <property type="component" value="Unassembled WGS sequence"/>
</dbReference>
<keyword evidence="5" id="KW-1185">Reference proteome</keyword>
<reference evidence="4" key="1">
    <citation type="submission" date="2019-09" db="EMBL/GenBank/DDBJ databases">
        <title>Draft genome information of white flower Hibiscus syriacus.</title>
        <authorList>
            <person name="Kim Y.-M."/>
        </authorList>
    </citation>
    <scope>NUCLEOTIDE SEQUENCE [LARGE SCALE GENOMIC DNA]</scope>
    <source>
        <strain evidence="4">YM2019G1</strain>
    </source>
</reference>
<comment type="caution">
    <text evidence="4">The sequence shown here is derived from an EMBL/GenBank/DDBJ whole genome shotgun (WGS) entry which is preliminary data.</text>
</comment>
<proteinExistence type="predicted"/>
<feature type="region of interest" description="Disordered" evidence="1">
    <location>
        <begin position="154"/>
        <end position="178"/>
    </location>
</feature>
<protein>
    <submittedName>
        <fullName evidence="4">Uncharacterized protein</fullName>
    </submittedName>
</protein>
<dbReference type="InterPro" id="IPR054722">
    <property type="entry name" value="PolX-like_BBD"/>
</dbReference>
<dbReference type="PANTHER" id="PTHR47592">
    <property type="entry name" value="PBF68 PROTEIN"/>
    <property type="match status" value="1"/>
</dbReference>
<evidence type="ECO:0000313" key="4">
    <source>
        <dbReference type="EMBL" id="KAE8688656.1"/>
    </source>
</evidence>
<feature type="compositionally biased region" description="Basic and acidic residues" evidence="1">
    <location>
        <begin position="154"/>
        <end position="167"/>
    </location>
</feature>
<dbReference type="EMBL" id="VEPZ02001183">
    <property type="protein sequence ID" value="KAE8688656.1"/>
    <property type="molecule type" value="Genomic_DNA"/>
</dbReference>
<feature type="domain" description="Retrovirus-related Pol polyprotein from transposon TNT 1-94-like beta-barrel" evidence="3">
    <location>
        <begin position="203"/>
        <end position="262"/>
    </location>
</feature>
<gene>
    <name evidence="4" type="ORF">F3Y22_tig00110959pilonHSYRG00025</name>
</gene>
<accession>A0A6A2ZAT0</accession>
<dbReference type="InterPro" id="IPR025724">
    <property type="entry name" value="GAG-pre-integrase_dom"/>
</dbReference>